<feature type="transmembrane region" description="Helical" evidence="5">
    <location>
        <begin position="144"/>
        <end position="163"/>
    </location>
</feature>
<keyword evidence="7" id="KW-0436">Ligase</keyword>
<gene>
    <name evidence="7" type="ORF">LX66_3448</name>
</gene>
<accession>A0A562SZC8</accession>
<evidence type="ECO:0000313" key="8">
    <source>
        <dbReference type="Proteomes" id="UP000316778"/>
    </source>
</evidence>
<dbReference type="PANTHER" id="PTHR37422">
    <property type="entry name" value="TEICHURONIC ACID BIOSYNTHESIS PROTEIN TUAE"/>
    <property type="match status" value="1"/>
</dbReference>
<feature type="transmembrane region" description="Helical" evidence="5">
    <location>
        <begin position="34"/>
        <end position="52"/>
    </location>
</feature>
<keyword evidence="3 5" id="KW-1133">Transmembrane helix</keyword>
<evidence type="ECO:0000256" key="3">
    <source>
        <dbReference type="ARBA" id="ARBA00022989"/>
    </source>
</evidence>
<feature type="transmembrane region" description="Helical" evidence="5">
    <location>
        <begin position="12"/>
        <end position="28"/>
    </location>
</feature>
<dbReference type="Pfam" id="PF04932">
    <property type="entry name" value="Wzy_C"/>
    <property type="match status" value="1"/>
</dbReference>
<feature type="transmembrane region" description="Helical" evidence="5">
    <location>
        <begin position="259"/>
        <end position="274"/>
    </location>
</feature>
<name>A0A562SZC8_CHIJA</name>
<reference evidence="7 8" key="1">
    <citation type="journal article" date="2013" name="Stand. Genomic Sci.">
        <title>Genomic Encyclopedia of Type Strains, Phase I: The one thousand microbial genomes (KMG-I) project.</title>
        <authorList>
            <person name="Kyrpides N.C."/>
            <person name="Woyke T."/>
            <person name="Eisen J.A."/>
            <person name="Garrity G."/>
            <person name="Lilburn T.G."/>
            <person name="Beck B.J."/>
            <person name="Whitman W.B."/>
            <person name="Hugenholtz P."/>
            <person name="Klenk H.P."/>
        </authorList>
    </citation>
    <scope>NUCLEOTIDE SEQUENCE [LARGE SCALE GENOMIC DNA]</scope>
    <source>
        <strain evidence="7 8">DSM 13484</strain>
    </source>
</reference>
<dbReference type="GO" id="GO:0016874">
    <property type="term" value="F:ligase activity"/>
    <property type="evidence" value="ECO:0007669"/>
    <property type="project" value="UniProtKB-KW"/>
</dbReference>
<feature type="transmembrane region" description="Helical" evidence="5">
    <location>
        <begin position="453"/>
        <end position="472"/>
    </location>
</feature>
<feature type="transmembrane region" description="Helical" evidence="5">
    <location>
        <begin position="111"/>
        <end position="132"/>
    </location>
</feature>
<feature type="transmembrane region" description="Helical" evidence="5">
    <location>
        <begin position="396"/>
        <end position="417"/>
    </location>
</feature>
<protein>
    <submittedName>
        <fullName evidence="7">O-antigen ligase-like membrane protein</fullName>
    </submittedName>
</protein>
<dbReference type="RefSeq" id="WP_145715808.1">
    <property type="nucleotide sequence ID" value="NZ_BAAAFY010000005.1"/>
</dbReference>
<feature type="transmembrane region" description="Helical" evidence="5">
    <location>
        <begin position="175"/>
        <end position="193"/>
    </location>
</feature>
<dbReference type="Proteomes" id="UP000316778">
    <property type="component" value="Unassembled WGS sequence"/>
</dbReference>
<keyword evidence="4 5" id="KW-0472">Membrane</keyword>
<dbReference type="InterPro" id="IPR007016">
    <property type="entry name" value="O-antigen_ligase-rel_domated"/>
</dbReference>
<sequence>MQLTKRNIKQAFLVLLWILLVPVITYLASTDVKAGMGLSIVFVGGAIALVCIVNYRLGYYLYIGITFILPMLERMSGTELSKGVAMDGLLLATLLGCIFKRGDKSIGKVKFASDPILICMYLYLLMLLAEIFNPSSYSVLGWYVFMRVALRAYILLYIGLNVFNSMKDVHTFFKFWLALGTAAAFYCCIQKWFGLLPYEQSFMARYPEKFGTTMILSGIRLFSFMSDAAVLGIILACNIIIMLVLLTASMRTINLPRKVALLVSVLLHVLALGYTGTRTGYVMLPLGLMIFFLANLHKRNTILAAMAFCFFSLAILYGPFYGNPTIVRVRTAFIGKQDESVNVRDRNRHRIQPYMHTHPFGGGVNTTGGNGETYQPGHPLAGFQSDNGYLRQVLEIGWLGLILVAGIFFFLVQTAVINFFKATTELDKLLMIGLASASFAAAVSQYAQDTFTLVETAIMLFAFIGVAIKVRYINV</sequence>
<evidence type="ECO:0000256" key="1">
    <source>
        <dbReference type="ARBA" id="ARBA00004141"/>
    </source>
</evidence>
<dbReference type="PANTHER" id="PTHR37422:SF13">
    <property type="entry name" value="LIPOPOLYSACCHARIDE BIOSYNTHESIS PROTEIN PA4999-RELATED"/>
    <property type="match status" value="1"/>
</dbReference>
<dbReference type="InterPro" id="IPR051533">
    <property type="entry name" value="WaaL-like"/>
</dbReference>
<evidence type="ECO:0000313" key="7">
    <source>
        <dbReference type="EMBL" id="TWI86196.1"/>
    </source>
</evidence>
<dbReference type="OrthoDB" id="783093at2"/>
<evidence type="ECO:0000259" key="6">
    <source>
        <dbReference type="Pfam" id="PF04932"/>
    </source>
</evidence>
<organism evidence="7 8">
    <name type="scientific">Chitinophaga japonensis</name>
    <name type="common">Flexibacter japonensis</name>
    <dbReference type="NCBI Taxonomy" id="104662"/>
    <lineage>
        <taxon>Bacteria</taxon>
        <taxon>Pseudomonadati</taxon>
        <taxon>Bacteroidota</taxon>
        <taxon>Chitinophagia</taxon>
        <taxon>Chitinophagales</taxon>
        <taxon>Chitinophagaceae</taxon>
        <taxon>Chitinophaga</taxon>
    </lineage>
</organism>
<evidence type="ECO:0000256" key="4">
    <source>
        <dbReference type="ARBA" id="ARBA00023136"/>
    </source>
</evidence>
<evidence type="ECO:0000256" key="2">
    <source>
        <dbReference type="ARBA" id="ARBA00022692"/>
    </source>
</evidence>
<comment type="caution">
    <text evidence="7">The sequence shown here is derived from an EMBL/GenBank/DDBJ whole genome shotgun (WGS) entry which is preliminary data.</text>
</comment>
<keyword evidence="8" id="KW-1185">Reference proteome</keyword>
<keyword evidence="2 5" id="KW-0812">Transmembrane</keyword>
<dbReference type="EMBL" id="VLLG01000004">
    <property type="protein sequence ID" value="TWI86196.1"/>
    <property type="molecule type" value="Genomic_DNA"/>
</dbReference>
<feature type="transmembrane region" description="Helical" evidence="5">
    <location>
        <begin position="303"/>
        <end position="321"/>
    </location>
</feature>
<dbReference type="GO" id="GO:0016020">
    <property type="term" value="C:membrane"/>
    <property type="evidence" value="ECO:0007669"/>
    <property type="project" value="UniProtKB-SubCell"/>
</dbReference>
<feature type="transmembrane region" description="Helical" evidence="5">
    <location>
        <begin position="228"/>
        <end position="247"/>
    </location>
</feature>
<dbReference type="AlphaFoldDB" id="A0A562SZC8"/>
<proteinExistence type="predicted"/>
<comment type="subcellular location">
    <subcellularLocation>
        <location evidence="1">Membrane</location>
        <topology evidence="1">Multi-pass membrane protein</topology>
    </subcellularLocation>
</comment>
<feature type="domain" description="O-antigen ligase-related" evidence="6">
    <location>
        <begin position="264"/>
        <end position="404"/>
    </location>
</feature>
<evidence type="ECO:0000256" key="5">
    <source>
        <dbReference type="SAM" id="Phobius"/>
    </source>
</evidence>